<keyword evidence="3" id="KW-1185">Reference proteome</keyword>
<dbReference type="EMBL" id="CAKJTI010000005">
    <property type="protein sequence ID" value="CAG9612331.1"/>
    <property type="molecule type" value="Genomic_DNA"/>
</dbReference>
<dbReference type="SMART" id="SM00507">
    <property type="entry name" value="HNHc"/>
    <property type="match status" value="1"/>
</dbReference>
<protein>
    <recommendedName>
        <fullName evidence="1">HNH nuclease domain-containing protein</fullName>
    </recommendedName>
</protein>
<dbReference type="CDD" id="cd00085">
    <property type="entry name" value="HNHc"/>
    <property type="match status" value="1"/>
</dbReference>
<dbReference type="InterPro" id="IPR047693">
    <property type="entry name" value="RNA-guided_IscB-like"/>
</dbReference>
<dbReference type="RefSeq" id="WP_230574522.1">
    <property type="nucleotide sequence ID" value="NZ_CAKJTI010000005.1"/>
</dbReference>
<dbReference type="Gene3D" id="1.10.30.50">
    <property type="match status" value="1"/>
</dbReference>
<comment type="caution">
    <text evidence="2">The sequence shown here is derived from an EMBL/GenBank/DDBJ whole genome shotgun (WGS) entry which is preliminary data.</text>
</comment>
<reference evidence="2 3" key="1">
    <citation type="submission" date="2021-10" db="EMBL/GenBank/DDBJ databases">
        <authorList>
            <person name="Criscuolo A."/>
        </authorList>
    </citation>
    <scope>NUCLEOTIDE SEQUENCE [LARGE SCALE GENOMIC DNA]</scope>
    <source>
        <strain evidence="3">CIP 111899</strain>
    </source>
</reference>
<sequence length="410" mass="48261">MTKNKNKEYCFVLDVEGGKLAPTSVNNGWYLIRKKRAKLVAKYPMVIQLHKSVEDVDYKIRLGIDDGSLHVGVGLVQECKTKNKPIFKATIEHRKDVSKLMEKRRGHRRYKRNHKRYRQARFDNRASSRKEGRIAPSILQKRQTIIRFVNKISKWIDIASIHLEDVAIDIRALTDDKKLYRWQYQKSNRLDENMRKAVIIRDKYKCMECGNSNCMLEVHHIVPRRLRGSNTLDNLITLCSKCHQKTEDKEEKFVDKYQKMINGKSLRLDFAQHVMQGKNWLQQHLSQYGTLLLTSGGDTANRRIDWGIEKSHSNDALVICGLKINDTNIKDWVIKPIRKKTKAIHSETYGFRHRDIVQYTDTKKVTHVGYITAMYPDKLQINIQTKEKHLKRVNARKSVLKWRFRGLYFL</sequence>
<dbReference type="PANTHER" id="PTHR33877:SF2">
    <property type="entry name" value="OS07G0170200 PROTEIN"/>
    <property type="match status" value="1"/>
</dbReference>
<proteinExistence type="predicted"/>
<gene>
    <name evidence="2" type="ORF">BACCIP111899_01504</name>
</gene>
<dbReference type="InterPro" id="IPR002711">
    <property type="entry name" value="HNH"/>
</dbReference>
<dbReference type="PANTHER" id="PTHR33877">
    <property type="entry name" value="SLL1193 PROTEIN"/>
    <property type="match status" value="1"/>
</dbReference>
<dbReference type="InterPro" id="IPR003615">
    <property type="entry name" value="HNH_nuc"/>
</dbReference>
<organism evidence="2 3">
    <name type="scientific">Bacillus rhizoplanae</name>
    <dbReference type="NCBI Taxonomy" id="2880966"/>
    <lineage>
        <taxon>Bacteria</taxon>
        <taxon>Bacillati</taxon>
        <taxon>Bacillota</taxon>
        <taxon>Bacilli</taxon>
        <taxon>Bacillales</taxon>
        <taxon>Bacillaceae</taxon>
        <taxon>Bacillus</taxon>
    </lineage>
</organism>
<dbReference type="InterPro" id="IPR025938">
    <property type="entry name" value="RRXRR_dom"/>
</dbReference>
<dbReference type="InterPro" id="IPR052892">
    <property type="entry name" value="NA-targeting_endonuclease"/>
</dbReference>
<dbReference type="Proteomes" id="UP000789423">
    <property type="component" value="Unassembled WGS sequence"/>
</dbReference>
<evidence type="ECO:0000259" key="1">
    <source>
        <dbReference type="SMART" id="SM00507"/>
    </source>
</evidence>
<evidence type="ECO:0000313" key="3">
    <source>
        <dbReference type="Proteomes" id="UP000789423"/>
    </source>
</evidence>
<dbReference type="Pfam" id="PF01844">
    <property type="entry name" value="HNH"/>
    <property type="match status" value="1"/>
</dbReference>
<accession>A0ABN7ZZU9</accession>
<dbReference type="Pfam" id="PF14239">
    <property type="entry name" value="RRXRR"/>
    <property type="match status" value="1"/>
</dbReference>
<evidence type="ECO:0000313" key="2">
    <source>
        <dbReference type="EMBL" id="CAG9612331.1"/>
    </source>
</evidence>
<name>A0ABN7ZZU9_9BACI</name>
<feature type="domain" description="HNH nuclease" evidence="1">
    <location>
        <begin position="193"/>
        <end position="244"/>
    </location>
</feature>
<dbReference type="NCBIfam" id="NF040563">
    <property type="entry name" value="guided_IscB"/>
    <property type="match status" value="1"/>
</dbReference>